<dbReference type="Gene3D" id="1.10.1040.10">
    <property type="entry name" value="N-(1-d-carboxylethyl)-l-norvaline Dehydrogenase, domain 2"/>
    <property type="match status" value="1"/>
</dbReference>
<proteinExistence type="predicted"/>
<dbReference type="PANTHER" id="PTHR43362">
    <property type="entry name" value="MANNITOL DEHYDROGENASE DSF1-RELATED"/>
    <property type="match status" value="1"/>
</dbReference>
<dbReference type="EMBL" id="AZEY01000032">
    <property type="protein sequence ID" value="KRL67443.1"/>
    <property type="molecule type" value="Genomic_DNA"/>
</dbReference>
<sequence>MNKRTNRLLTAVTIGSKVKVFNILIFQYLEDHILMVKITDDYITNQQLFTAAGIKVPRYDINQKVGATKWVHFGGGNLFRAFHTVVASRLLESGDLEAGVVVAETHNANVANDVYNKYNNRTLRVITHADGRFEKELIPAVSDAVFFSPSNPAGWHKLFSTFENSALQLATFSITEKGYNLWDTHGNILPTVQDDIKRGPSAPKNNMAGLVALLFGRYKAGKYPMALVSTDNFSQNGERLEKSVLTIAKGWQENGFVPTEFLDYLKDRATITFPFSMIDRITPNPSETVSEQLKNDGFEDYQIVQEGHTKFAAFSNTEEVHYLVIEDDFPNGRPAFEKTDVILADRDTVNKADEMKVTTCLNPLHTALAVNGSLLGFDSISKEVSDPDMLALIKQIGYGEGLPVVTDPKVIDPREFIDQVITKRLPNPFIPDKPQRIACDTSQKLAVRYGVTISHYADDPKRQPADLHFIPLVLATWCRYLMAVDDQGKSFAPSPDPLLSELQPKVSDIKLGEKTDVHAHLKDILANKAIFGHNLYEVGLGERVEKYFESQISGIGAVRKTLEATLSKYAKEIK</sequence>
<protein>
    <submittedName>
        <fullName evidence="5">Mannitol dehydrogenase domain protein</fullName>
    </submittedName>
</protein>
<reference evidence="5 6" key="1">
    <citation type="journal article" date="2015" name="Genome Announc.">
        <title>Expanding the biotechnology potential of lactobacilli through comparative genomics of 213 strains and associated genera.</title>
        <authorList>
            <person name="Sun Z."/>
            <person name="Harris H.M."/>
            <person name="McCann A."/>
            <person name="Guo C."/>
            <person name="Argimon S."/>
            <person name="Zhang W."/>
            <person name="Yang X."/>
            <person name="Jeffery I.B."/>
            <person name="Cooney J.C."/>
            <person name="Kagawa T.F."/>
            <person name="Liu W."/>
            <person name="Song Y."/>
            <person name="Salvetti E."/>
            <person name="Wrobel A."/>
            <person name="Rasinkangas P."/>
            <person name="Parkhill J."/>
            <person name="Rea M.C."/>
            <person name="O'Sullivan O."/>
            <person name="Ritari J."/>
            <person name="Douillard F.P."/>
            <person name="Paul Ross R."/>
            <person name="Yang R."/>
            <person name="Briner A.E."/>
            <person name="Felis G.E."/>
            <person name="de Vos W.M."/>
            <person name="Barrangou R."/>
            <person name="Klaenhammer T.R."/>
            <person name="Caufield P.W."/>
            <person name="Cui Y."/>
            <person name="Zhang H."/>
            <person name="O'Toole P.W."/>
        </authorList>
    </citation>
    <scope>NUCLEOTIDE SEQUENCE [LARGE SCALE GENOMIC DNA]</scope>
    <source>
        <strain evidence="5 6">DSM 14421</strain>
    </source>
</reference>
<feature type="domain" description="Mannitol dehydrogenase C-terminal" evidence="4">
    <location>
        <begin position="353"/>
        <end position="537"/>
    </location>
</feature>
<organism evidence="5 6">
    <name type="scientific">Lentilactobacillus diolivorans DSM 14421</name>
    <dbReference type="NCBI Taxonomy" id="1423739"/>
    <lineage>
        <taxon>Bacteria</taxon>
        <taxon>Bacillati</taxon>
        <taxon>Bacillota</taxon>
        <taxon>Bacilli</taxon>
        <taxon>Lactobacillales</taxon>
        <taxon>Lactobacillaceae</taxon>
        <taxon>Lentilactobacillus</taxon>
    </lineage>
</organism>
<feature type="domain" description="Mannitol dehydrogenase N-terminal" evidence="3">
    <location>
        <begin position="69"/>
        <end position="337"/>
    </location>
</feature>
<dbReference type="InterPro" id="IPR008927">
    <property type="entry name" value="6-PGluconate_DH-like_C_sf"/>
</dbReference>
<dbReference type="InterPro" id="IPR013131">
    <property type="entry name" value="Mannitol_DH_N"/>
</dbReference>
<dbReference type="Gene3D" id="3.40.50.720">
    <property type="entry name" value="NAD(P)-binding Rossmann-like Domain"/>
    <property type="match status" value="1"/>
</dbReference>
<evidence type="ECO:0000313" key="6">
    <source>
        <dbReference type="Proteomes" id="UP000052013"/>
    </source>
</evidence>
<dbReference type="InterPro" id="IPR036291">
    <property type="entry name" value="NAD(P)-bd_dom_sf"/>
</dbReference>
<keyword evidence="1" id="KW-0560">Oxidoreductase</keyword>
<dbReference type="SUPFAM" id="SSF51735">
    <property type="entry name" value="NAD(P)-binding Rossmann-fold domains"/>
    <property type="match status" value="1"/>
</dbReference>
<accession>A0A0R1SMP4</accession>
<dbReference type="Proteomes" id="UP000052013">
    <property type="component" value="Unassembled WGS sequence"/>
</dbReference>
<dbReference type="AlphaFoldDB" id="A0A0R1SMP4"/>
<evidence type="ECO:0000256" key="1">
    <source>
        <dbReference type="ARBA" id="ARBA00023002"/>
    </source>
</evidence>
<dbReference type="PATRIC" id="fig|1423739.3.peg.2786"/>
<comment type="catalytic activity">
    <reaction evidence="2">
        <text>D-mannitol 1-phosphate + NAD(+) = beta-D-fructose 6-phosphate + NADH + H(+)</text>
        <dbReference type="Rhea" id="RHEA:19661"/>
        <dbReference type="ChEBI" id="CHEBI:15378"/>
        <dbReference type="ChEBI" id="CHEBI:57540"/>
        <dbReference type="ChEBI" id="CHEBI:57634"/>
        <dbReference type="ChEBI" id="CHEBI:57945"/>
        <dbReference type="ChEBI" id="CHEBI:61381"/>
        <dbReference type="EC" id="1.1.1.17"/>
    </reaction>
</comment>
<evidence type="ECO:0000313" key="5">
    <source>
        <dbReference type="EMBL" id="KRL67443.1"/>
    </source>
</evidence>
<dbReference type="SUPFAM" id="SSF48179">
    <property type="entry name" value="6-phosphogluconate dehydrogenase C-terminal domain-like"/>
    <property type="match status" value="1"/>
</dbReference>
<dbReference type="STRING" id="1423739.FC85_GL002687"/>
<evidence type="ECO:0000259" key="4">
    <source>
        <dbReference type="Pfam" id="PF08125"/>
    </source>
</evidence>
<dbReference type="InterPro" id="IPR013118">
    <property type="entry name" value="Mannitol_DH_C"/>
</dbReference>
<dbReference type="InterPro" id="IPR050988">
    <property type="entry name" value="Mannitol_DH/Oxidoreductase"/>
</dbReference>
<evidence type="ECO:0000256" key="2">
    <source>
        <dbReference type="ARBA" id="ARBA00048615"/>
    </source>
</evidence>
<name>A0A0R1SMP4_9LACO</name>
<gene>
    <name evidence="5" type="ORF">FC85_GL002687</name>
</gene>
<dbReference type="Pfam" id="PF08125">
    <property type="entry name" value="Mannitol_dh_C"/>
    <property type="match status" value="1"/>
</dbReference>
<dbReference type="PANTHER" id="PTHR43362:SF1">
    <property type="entry name" value="MANNITOL DEHYDROGENASE 2-RELATED"/>
    <property type="match status" value="1"/>
</dbReference>
<dbReference type="Pfam" id="PF01232">
    <property type="entry name" value="Mannitol_dh"/>
    <property type="match status" value="1"/>
</dbReference>
<comment type="caution">
    <text evidence="5">The sequence shown here is derived from an EMBL/GenBank/DDBJ whole genome shotgun (WGS) entry which is preliminary data.</text>
</comment>
<evidence type="ECO:0000259" key="3">
    <source>
        <dbReference type="Pfam" id="PF01232"/>
    </source>
</evidence>
<dbReference type="InterPro" id="IPR013328">
    <property type="entry name" value="6PGD_dom2"/>
</dbReference>
<dbReference type="GO" id="GO:0008926">
    <property type="term" value="F:mannitol-1-phosphate 5-dehydrogenase activity"/>
    <property type="evidence" value="ECO:0007669"/>
    <property type="project" value="UniProtKB-EC"/>
</dbReference>